<protein>
    <submittedName>
        <fullName evidence="3">Uncharacterized protein</fullName>
    </submittedName>
</protein>
<evidence type="ECO:0000256" key="1">
    <source>
        <dbReference type="SAM" id="MobiDB-lite"/>
    </source>
</evidence>
<dbReference type="EMBL" id="SPKJ01000026">
    <property type="protein sequence ID" value="MYZ47991.1"/>
    <property type="molecule type" value="Genomic_DNA"/>
</dbReference>
<evidence type="ECO:0000256" key="2">
    <source>
        <dbReference type="SAM" id="SignalP"/>
    </source>
</evidence>
<evidence type="ECO:0000313" key="3">
    <source>
        <dbReference type="EMBL" id="MYZ47991.1"/>
    </source>
</evidence>
<dbReference type="RefSeq" id="WP_161140342.1">
    <property type="nucleotide sequence ID" value="NZ_SPKJ01000026.1"/>
</dbReference>
<sequence>MRRTAGWGALALFGLATLAVAPAPRAGAQESSAEGRYATVPAPEGAWRVDRSTGAVELCSGSGPGASCRLLPNERNALFDEIDRLNGRIDRLEARLSDLEAARGLQTPQAPPPAAAAPRGPDMPTEDELDKALDFTERAFRRMLDMMQRLKRDYGDGGSAPPDQL</sequence>
<keyword evidence="4" id="KW-1185">Reference proteome</keyword>
<name>A0A964WTH8_9HYPH</name>
<keyword evidence="2" id="KW-0732">Signal</keyword>
<gene>
    <name evidence="3" type="ORF">E4O86_09740</name>
</gene>
<feature type="chain" id="PRO_5037259271" evidence="2">
    <location>
        <begin position="22"/>
        <end position="165"/>
    </location>
</feature>
<dbReference type="AlphaFoldDB" id="A0A964WTH8"/>
<dbReference type="Proteomes" id="UP000773614">
    <property type="component" value="Unassembled WGS sequence"/>
</dbReference>
<organism evidence="3 4">
    <name type="scientific">Propylenella binzhouense</name>
    <dbReference type="NCBI Taxonomy" id="2555902"/>
    <lineage>
        <taxon>Bacteria</taxon>
        <taxon>Pseudomonadati</taxon>
        <taxon>Pseudomonadota</taxon>
        <taxon>Alphaproteobacteria</taxon>
        <taxon>Hyphomicrobiales</taxon>
        <taxon>Propylenellaceae</taxon>
        <taxon>Propylenella</taxon>
    </lineage>
</organism>
<feature type="region of interest" description="Disordered" evidence="1">
    <location>
        <begin position="100"/>
        <end position="134"/>
    </location>
</feature>
<evidence type="ECO:0000313" key="4">
    <source>
        <dbReference type="Proteomes" id="UP000773614"/>
    </source>
</evidence>
<comment type="caution">
    <text evidence="3">The sequence shown here is derived from an EMBL/GenBank/DDBJ whole genome shotgun (WGS) entry which is preliminary data.</text>
</comment>
<reference evidence="3" key="1">
    <citation type="submission" date="2019-03" db="EMBL/GenBank/DDBJ databases">
        <title>Afifella sp. nov., isolated from activated sludge.</title>
        <authorList>
            <person name="Li Q."/>
            <person name="Liu Y."/>
        </authorList>
    </citation>
    <scope>NUCLEOTIDE SEQUENCE</scope>
    <source>
        <strain evidence="3">L72</strain>
    </source>
</reference>
<accession>A0A964WTH8</accession>
<dbReference type="OrthoDB" id="7870871at2"/>
<proteinExistence type="predicted"/>
<feature type="signal peptide" evidence="2">
    <location>
        <begin position="1"/>
        <end position="21"/>
    </location>
</feature>